<sequence length="173" mass="18471">MDPIALFPDTGMLRRYAVAGLLCLCGAVLSWSIGNGSLWGAVVSGLTGLMLLGPVARVIWWPRASFAAGAQGFSVMGHGPTSWPSYSGAEVQRVHCGPVPVTAWIVVQVRSKGQVRRLHILPWRLSARADVMADRMNAYARYAQRAEDLAVAFSAPAAHDSVSDLDSALAARL</sequence>
<organism evidence="2 3">
    <name type="scientific">Thalassorhabdomicrobium marinisediminis</name>
    <dbReference type="NCBI Taxonomy" id="2170577"/>
    <lineage>
        <taxon>Bacteria</taxon>
        <taxon>Pseudomonadati</taxon>
        <taxon>Pseudomonadota</taxon>
        <taxon>Alphaproteobacteria</taxon>
        <taxon>Rhodobacterales</taxon>
        <taxon>Paracoccaceae</taxon>
        <taxon>Thalassorhabdomicrobium</taxon>
    </lineage>
</organism>
<evidence type="ECO:0000256" key="1">
    <source>
        <dbReference type="SAM" id="Phobius"/>
    </source>
</evidence>
<dbReference type="Proteomes" id="UP000244817">
    <property type="component" value="Unassembled WGS sequence"/>
</dbReference>
<keyword evidence="1" id="KW-1133">Transmembrane helix</keyword>
<proteinExistence type="predicted"/>
<dbReference type="AlphaFoldDB" id="A0A2T7FSU6"/>
<dbReference type="RefSeq" id="WP_108642193.1">
    <property type="nucleotide sequence ID" value="NZ_QCYG01000013.1"/>
</dbReference>
<dbReference type="OrthoDB" id="9972967at2"/>
<gene>
    <name evidence="2" type="ORF">DC363_16120</name>
</gene>
<keyword evidence="1" id="KW-0812">Transmembrane</keyword>
<evidence type="ECO:0000313" key="3">
    <source>
        <dbReference type="Proteomes" id="UP000244817"/>
    </source>
</evidence>
<evidence type="ECO:0008006" key="4">
    <source>
        <dbReference type="Google" id="ProtNLM"/>
    </source>
</evidence>
<comment type="caution">
    <text evidence="2">The sequence shown here is derived from an EMBL/GenBank/DDBJ whole genome shotgun (WGS) entry which is preliminary data.</text>
</comment>
<reference evidence="2 3" key="1">
    <citation type="submission" date="2018-04" db="EMBL/GenBank/DDBJ databases">
        <title>Pelagivirga bohaiensis gen. nov., sp. nov., a bacterium isolated from the Bohai Sea.</title>
        <authorList>
            <person name="Ji X."/>
        </authorList>
    </citation>
    <scope>NUCLEOTIDE SEQUENCE [LARGE SCALE GENOMIC DNA]</scope>
    <source>
        <strain evidence="2 3">BH-SD16</strain>
    </source>
</reference>
<accession>A0A2T7FSU6</accession>
<feature type="transmembrane region" description="Helical" evidence="1">
    <location>
        <begin position="12"/>
        <end position="33"/>
    </location>
</feature>
<keyword evidence="1" id="KW-0472">Membrane</keyword>
<evidence type="ECO:0000313" key="2">
    <source>
        <dbReference type="EMBL" id="PVA05225.1"/>
    </source>
</evidence>
<name>A0A2T7FSU6_9RHOB</name>
<keyword evidence="3" id="KW-1185">Reference proteome</keyword>
<dbReference type="EMBL" id="QCYG01000013">
    <property type="protein sequence ID" value="PVA05225.1"/>
    <property type="molecule type" value="Genomic_DNA"/>
</dbReference>
<protein>
    <recommendedName>
        <fullName evidence="4">DUF304 domain-containing protein</fullName>
    </recommendedName>
</protein>
<feature type="transmembrane region" description="Helical" evidence="1">
    <location>
        <begin position="39"/>
        <end position="60"/>
    </location>
</feature>